<dbReference type="OrthoDB" id="10056939at2759"/>
<dbReference type="STRING" id="660025.F9GGI7"/>
<gene>
    <name evidence="3" type="ORF">FOXB_17771</name>
</gene>
<accession>F9GGI7</accession>
<keyword evidence="2" id="KW-0812">Transmembrane</keyword>
<evidence type="ECO:0000313" key="3">
    <source>
        <dbReference type="EMBL" id="EGU71718.1"/>
    </source>
</evidence>
<organism evidence="3">
    <name type="scientific">Fusarium oxysporum (strain Fo5176)</name>
    <name type="common">Fusarium vascular wilt</name>
    <dbReference type="NCBI Taxonomy" id="660025"/>
    <lineage>
        <taxon>Eukaryota</taxon>
        <taxon>Fungi</taxon>
        <taxon>Dikarya</taxon>
        <taxon>Ascomycota</taxon>
        <taxon>Pezizomycotina</taxon>
        <taxon>Sordariomycetes</taxon>
        <taxon>Hypocreomycetidae</taxon>
        <taxon>Hypocreales</taxon>
        <taxon>Nectriaceae</taxon>
        <taxon>Fusarium</taxon>
        <taxon>Fusarium oxysporum species complex</taxon>
    </lineage>
</organism>
<keyword evidence="2" id="KW-0472">Membrane</keyword>
<evidence type="ECO:0000256" key="1">
    <source>
        <dbReference type="SAM" id="MobiDB-lite"/>
    </source>
</evidence>
<reference evidence="3" key="1">
    <citation type="journal article" date="2012" name="Mol. Plant Microbe Interact.">
        <title>A highly conserved effector in Fusarium oxysporum is required for full virulence on Arabidopsis.</title>
        <authorList>
            <person name="Thatcher L.F."/>
            <person name="Gardiner D.M."/>
            <person name="Kazan K."/>
            <person name="Manners J."/>
        </authorList>
    </citation>
    <scope>NUCLEOTIDE SEQUENCE [LARGE SCALE GENOMIC DNA]</scope>
    <source>
        <strain evidence="3">Fo5176</strain>
    </source>
</reference>
<protein>
    <submittedName>
        <fullName evidence="3">Uncharacterized protein</fullName>
    </submittedName>
</protein>
<feature type="transmembrane region" description="Helical" evidence="2">
    <location>
        <begin position="27"/>
        <end position="46"/>
    </location>
</feature>
<name>F9GGI7_FUSOF</name>
<sequence>MDKPRDIYESDPYFYTSHIGWITGNTYVIYAPLLLSIPTVVFGGYIRLLKRAGSDPLTGGLKLVLVPYAFGWCHTHQACIHMPAVIKRLTRLRGHHRKVLMANTAWASSNTHINQVAIEDRPLSSNDSLYHVFPEFCKNYSFQSGLINQITNSAKDHNLIFENISALSGFRLVREPLFCICKENHMDQSQRSVSEERANFPPIPTRRDDGAEANDPNFCGEQTARTSHRISQRTRTDAYCDGKHKSQELHDYDDGVIGRRLRLAHSEGRPAHERPYYRWQSAACCLTGLWEGVYSPWAVIRRKQELPRNAYELIALELMHFVGIYFYAYKKVPTSTQIRFEACRIILASEASSYPDSSSSSWLRDLIMSEYDTARQAAREPIRSTIENKLPILLPKGCKTLFEACPLEAQLQAYLRAHRSDDPPTDLRLQENVTRHIQQTENQSTLTAQPIADWLVGLVNFSTTWLESSRFRAQAL</sequence>
<comment type="caution">
    <text evidence="3">The sequence shown here is derived from an EMBL/GenBank/DDBJ whole genome shotgun (WGS) entry which is preliminary data.</text>
</comment>
<keyword evidence="2" id="KW-1133">Transmembrane helix</keyword>
<evidence type="ECO:0000256" key="2">
    <source>
        <dbReference type="SAM" id="Phobius"/>
    </source>
</evidence>
<feature type="region of interest" description="Disordered" evidence="1">
    <location>
        <begin position="191"/>
        <end position="237"/>
    </location>
</feature>
<dbReference type="AlphaFoldDB" id="F9GGI7"/>
<proteinExistence type="predicted"/>
<dbReference type="EMBL" id="AFQF01007791">
    <property type="protein sequence ID" value="EGU71718.1"/>
    <property type="molecule type" value="Genomic_DNA"/>
</dbReference>